<keyword evidence="11" id="KW-0119">Carbohydrate metabolism</keyword>
<evidence type="ECO:0000256" key="7">
    <source>
        <dbReference type="ARBA" id="ARBA00023002"/>
    </source>
</evidence>
<evidence type="ECO:0000256" key="9">
    <source>
        <dbReference type="ARBA" id="ARBA00023033"/>
    </source>
</evidence>
<reference evidence="17 18" key="1">
    <citation type="journal article" date="2024" name="Front Chem Biol">
        <title>Unveiling the potential of Daldinia eschscholtzii MFLUCC 19-0629 through bioactivity and bioinformatics studies for enhanced sustainable agriculture production.</title>
        <authorList>
            <person name="Brooks S."/>
            <person name="Weaver J.A."/>
            <person name="Klomchit A."/>
            <person name="Alharthi S.A."/>
            <person name="Onlamun T."/>
            <person name="Nurani R."/>
            <person name="Vong T.K."/>
            <person name="Alberti F."/>
            <person name="Greco C."/>
        </authorList>
    </citation>
    <scope>NUCLEOTIDE SEQUENCE [LARGE SCALE GENOMIC DNA]</scope>
    <source>
        <strain evidence="17">MFLUCC 19-0629</strain>
    </source>
</reference>
<evidence type="ECO:0000256" key="8">
    <source>
        <dbReference type="ARBA" id="ARBA00023008"/>
    </source>
</evidence>
<keyword evidence="10" id="KW-1015">Disulfide bond</keyword>
<evidence type="ECO:0000256" key="11">
    <source>
        <dbReference type="ARBA" id="ARBA00023277"/>
    </source>
</evidence>
<dbReference type="PANTHER" id="PTHR33353:SF10">
    <property type="entry name" value="ENDO-BETA-1,4-GLUCANASE D"/>
    <property type="match status" value="1"/>
</dbReference>
<keyword evidence="8" id="KW-0186">Copper</keyword>
<dbReference type="GO" id="GO:0005576">
    <property type="term" value="C:extracellular region"/>
    <property type="evidence" value="ECO:0007669"/>
    <property type="project" value="UniProtKB-SubCell"/>
</dbReference>
<keyword evidence="12" id="KW-0624">Polysaccharide degradation</keyword>
<comment type="caution">
    <text evidence="17">The sequence shown here is derived from an EMBL/GenBank/DDBJ whole genome shotgun (WGS) entry which is preliminary data.</text>
</comment>
<proteinExistence type="inferred from homology"/>
<evidence type="ECO:0000256" key="5">
    <source>
        <dbReference type="ARBA" id="ARBA00022729"/>
    </source>
</evidence>
<evidence type="ECO:0000256" key="4">
    <source>
        <dbReference type="ARBA" id="ARBA00022723"/>
    </source>
</evidence>
<dbReference type="Pfam" id="PF03443">
    <property type="entry name" value="AA9"/>
    <property type="match status" value="1"/>
</dbReference>
<gene>
    <name evidence="17" type="ORF">Daesc_007170</name>
</gene>
<dbReference type="Gene3D" id="2.70.50.70">
    <property type="match status" value="1"/>
</dbReference>
<keyword evidence="5" id="KW-0732">Signal</keyword>
<feature type="domain" description="Auxiliary Activity family 9 catalytic" evidence="16">
    <location>
        <begin position="29"/>
        <end position="241"/>
    </location>
</feature>
<comment type="similarity">
    <text evidence="13">Belongs to the polysaccharide monooxygenase AA9 family.</text>
</comment>
<evidence type="ECO:0000256" key="13">
    <source>
        <dbReference type="ARBA" id="ARBA00044502"/>
    </source>
</evidence>
<keyword evidence="4" id="KW-0479">Metal-binding</keyword>
<comment type="subcellular location">
    <subcellularLocation>
        <location evidence="2">Secreted</location>
    </subcellularLocation>
</comment>
<dbReference type="AlphaFoldDB" id="A0AAX6MDZ0"/>
<keyword evidence="7" id="KW-0560">Oxidoreductase</keyword>
<evidence type="ECO:0000256" key="6">
    <source>
        <dbReference type="ARBA" id="ARBA00023001"/>
    </source>
</evidence>
<evidence type="ECO:0000313" key="18">
    <source>
        <dbReference type="Proteomes" id="UP001369815"/>
    </source>
</evidence>
<comment type="catalytic activity">
    <reaction evidence="14">
        <text>[(1-&gt;4)-beta-D-glucosyl]n+m + reduced acceptor + O2 = 4-dehydro-beta-D-glucosyl-[(1-&gt;4)-beta-D-glucosyl]n-1 + [(1-&gt;4)-beta-D-glucosyl]m + acceptor + H2O.</text>
        <dbReference type="EC" id="1.14.99.56"/>
    </reaction>
</comment>
<dbReference type="EC" id="1.14.99.56" evidence="15"/>
<keyword evidence="9" id="KW-0503">Monooxygenase</keyword>
<dbReference type="Proteomes" id="UP001369815">
    <property type="component" value="Unassembled WGS sequence"/>
</dbReference>
<dbReference type="InterPro" id="IPR005103">
    <property type="entry name" value="AA9_LPMO"/>
</dbReference>
<evidence type="ECO:0000256" key="15">
    <source>
        <dbReference type="ARBA" id="ARBA00047174"/>
    </source>
</evidence>
<dbReference type="CDD" id="cd21175">
    <property type="entry name" value="LPMO_AA9"/>
    <property type="match status" value="1"/>
</dbReference>
<evidence type="ECO:0000256" key="3">
    <source>
        <dbReference type="ARBA" id="ARBA00022525"/>
    </source>
</evidence>
<evidence type="ECO:0000256" key="1">
    <source>
        <dbReference type="ARBA" id="ARBA00001973"/>
    </source>
</evidence>
<evidence type="ECO:0000256" key="12">
    <source>
        <dbReference type="ARBA" id="ARBA00023326"/>
    </source>
</evidence>
<protein>
    <recommendedName>
        <fullName evidence="15">lytic cellulose monooxygenase (C4-dehydrogenating)</fullName>
        <ecNumber evidence="15">1.14.99.56</ecNumber>
    </recommendedName>
</protein>
<evidence type="ECO:0000256" key="10">
    <source>
        <dbReference type="ARBA" id="ARBA00023157"/>
    </source>
</evidence>
<comment type="cofactor">
    <cofactor evidence="1">
        <name>Cu(2+)</name>
        <dbReference type="ChEBI" id="CHEBI:29036"/>
    </cofactor>
</comment>
<dbReference type="GO" id="GO:0030245">
    <property type="term" value="P:cellulose catabolic process"/>
    <property type="evidence" value="ECO:0007669"/>
    <property type="project" value="UniProtKB-KW"/>
</dbReference>
<keyword evidence="6" id="KW-0136">Cellulose degradation</keyword>
<keyword evidence="3" id="KW-0964">Secreted</keyword>
<dbReference type="InterPro" id="IPR049892">
    <property type="entry name" value="AA9"/>
</dbReference>
<name>A0AAX6MDZ0_9PEZI</name>
<keyword evidence="18" id="KW-1185">Reference proteome</keyword>
<accession>A0AAX6MDZ0</accession>
<dbReference type="GO" id="GO:0004497">
    <property type="term" value="F:monooxygenase activity"/>
    <property type="evidence" value="ECO:0007669"/>
    <property type="project" value="UniProtKB-KW"/>
</dbReference>
<evidence type="ECO:0000259" key="16">
    <source>
        <dbReference type="Pfam" id="PF03443"/>
    </source>
</evidence>
<evidence type="ECO:0000313" key="17">
    <source>
        <dbReference type="EMBL" id="KAK6950646.1"/>
    </source>
</evidence>
<evidence type="ECO:0000256" key="2">
    <source>
        <dbReference type="ARBA" id="ARBA00004613"/>
    </source>
</evidence>
<sequence>MDSVNAMLSNTILCGFALISSNIPTALGHWTYSRLIVNDEVVGEPWQYIRHHNNSNAPLTNVNSTDFRCNVDAKPAETYTVHAGDELGFGINEHFGHPGIQQVYLSKAPEGVAAADYDGSGGWARVYSLTSSPTNSTNSSSTNGDDGDILTWATHNIQNFRFTLPASTPPGEYLLRAEGLAIHAAHKWACAQFYVSCAQIKVIAGENASNLGAGVREGDLGPLVKIPGVYRGDEPGVLIPVFWSFLTNYTAPGPALWPEGTQEQHVV</sequence>
<dbReference type="EMBL" id="JBANMG010000007">
    <property type="protein sequence ID" value="KAK6950646.1"/>
    <property type="molecule type" value="Genomic_DNA"/>
</dbReference>
<organism evidence="17 18">
    <name type="scientific">Daldinia eschscholtzii</name>
    <dbReference type="NCBI Taxonomy" id="292717"/>
    <lineage>
        <taxon>Eukaryota</taxon>
        <taxon>Fungi</taxon>
        <taxon>Dikarya</taxon>
        <taxon>Ascomycota</taxon>
        <taxon>Pezizomycotina</taxon>
        <taxon>Sordariomycetes</taxon>
        <taxon>Xylariomycetidae</taxon>
        <taxon>Xylariales</taxon>
        <taxon>Hypoxylaceae</taxon>
        <taxon>Daldinia</taxon>
    </lineage>
</organism>
<dbReference type="PANTHER" id="PTHR33353">
    <property type="entry name" value="PUTATIVE (AFU_ORTHOLOGUE AFUA_1G12560)-RELATED"/>
    <property type="match status" value="1"/>
</dbReference>
<evidence type="ECO:0000256" key="14">
    <source>
        <dbReference type="ARBA" id="ARBA00045077"/>
    </source>
</evidence>
<dbReference type="GO" id="GO:0046872">
    <property type="term" value="F:metal ion binding"/>
    <property type="evidence" value="ECO:0007669"/>
    <property type="project" value="UniProtKB-KW"/>
</dbReference>